<dbReference type="Pfam" id="PF20173">
    <property type="entry name" value="ZnF_RZ-type"/>
    <property type="match status" value="1"/>
</dbReference>
<evidence type="ECO:0000259" key="8">
    <source>
        <dbReference type="PROSITE" id="PS51981"/>
    </source>
</evidence>
<dbReference type="PANTHER" id="PTHR22605:SF16">
    <property type="entry name" value="E3 UBIQUITIN-PROTEIN LIGASE RNF213"/>
    <property type="match status" value="1"/>
</dbReference>
<feature type="region of interest" description="Disordered" evidence="7">
    <location>
        <begin position="401"/>
        <end position="517"/>
    </location>
</feature>
<keyword evidence="2" id="KW-0963">Cytoplasm</keyword>
<dbReference type="PROSITE" id="PS51981">
    <property type="entry name" value="ZF_RZ"/>
    <property type="match status" value="1"/>
</dbReference>
<feature type="compositionally biased region" description="Polar residues" evidence="7">
    <location>
        <begin position="488"/>
        <end position="509"/>
    </location>
</feature>
<dbReference type="Gene3D" id="3.40.50.300">
    <property type="entry name" value="P-loop containing nucleotide triphosphate hydrolases"/>
    <property type="match status" value="2"/>
</dbReference>
<evidence type="ECO:0000256" key="6">
    <source>
        <dbReference type="ARBA" id="ARBA00022859"/>
    </source>
</evidence>
<dbReference type="Proteomes" id="UP001652625">
    <property type="component" value="Chromosome 15"/>
</dbReference>
<feature type="compositionally biased region" description="Low complexity" evidence="7">
    <location>
        <begin position="91"/>
        <end position="110"/>
    </location>
</feature>
<dbReference type="PANTHER" id="PTHR22605">
    <property type="entry name" value="RZ-TYPE DOMAIN-CONTAINING PROTEIN"/>
    <property type="match status" value="1"/>
</dbReference>
<evidence type="ECO:0000313" key="9">
    <source>
        <dbReference type="Proteomes" id="UP001652625"/>
    </source>
</evidence>
<feature type="compositionally biased region" description="Polar residues" evidence="7">
    <location>
        <begin position="1352"/>
        <end position="1362"/>
    </location>
</feature>
<feature type="compositionally biased region" description="Polar residues" evidence="7">
    <location>
        <begin position="190"/>
        <end position="208"/>
    </location>
</feature>
<evidence type="ECO:0000256" key="4">
    <source>
        <dbReference type="ARBA" id="ARBA00022771"/>
    </source>
</evidence>
<sequence length="5464" mass="629799">MEGEKNQRANKKLCKSLCKKCNKFKKGKFCNKCGSALEEIKNNDGESLSNTVADTDVKKDGISAPEIKSCLEINNSGLDVVRNEGNQSLPENSNQMNEENNSSSVNGPESFDGISTPEQKSCLEVNNSGLNVVRSEENQTLPKNSNINNDKNNSSSVDRSECSDGISIPKQKPCIEVNNSGLDVVRSEESQSLPQNHNLKNDENNNSTVDRMENSDGIYVSEQKSCVEVNNSGLDVVISKENQSLPKNRNLMNDENNNSLADRSESFNGISVHEKKSCAEVKNSGLDVVRNEENQSLPKNNNIMNDENNSSSVDRLETSDGFSVPEQNSCMEVSNSGLDEVKNKENENLSNYSNLKKAENNISSVNRSESSSDLLHNKDNLSIEHKSEIETVKNKIKNKTVALDNSKNNSSEVTQMCVPPQDFNNKQEDKNELPSEGSSSCDRSFGNKDNDQLAQHNLSFGGKKVDTQCSESRSSSCSNKKDTDVNDEQTCNLSKKPTKTTMELRSTNKQKSDDIDHPHKVSYADQVKKNPLNQEGLVKNTVLNSIIWIKFFYISQKRVENLGISFGHDCLGGWRGIGVHMKPLSNDSEGVIYSGDLNINKECIQTPLEYKYVIQGKQKTWEFLHLAGSLINSNRVLKVSLDDMELGLFYQVDDCFLHESRENNLGLISWVKSKILGNDDRYNLFQVLFKRYLNLLNNNPDFNIVQKTIFIRGLYSGFYDAYTAKNGVLSPWLKLDNHFEPLRELLSYLEGEVKKDSYYGIETINSSLSLLVIFYKNDRFMKQTNMNFLCSAFNTLSLENKSHDCDSLLAMLKCFFSPKYLSMIKKSLESLLEYWFSKSDVINNYMVHVWCYPVVMIHILSEENKNNLKLQDFDKSNCGLPAYIINMQKRKLILEIFNNLDKIQNSLKKDRLLQRGLVYLMEPQHFHYALNTGYFKERLLVNMVTFRLSSASQKELNEFQKFLSGLMTIIPKKEKKRAHVVEALFYMLLKVFEKIRLPDYSFNFVSIILNCIETFYKSIDQKDTLQALHKETSKTLSTIKSILPDYFVEWDDKEIIATQLKLMQILSRFQVDGKRYFQGALVNILQTKLKQSDKMQLFKFYCELDIKLYNEEITSELNSYFFLTIDALINQANFLNLLPSVSQSYCTTLLTKYVSNKWCDLQSKEDKLKFCLDWEPFKVFLQVIKNVTNEDAAQVINDYISVMQSLHKNIEDGNIRISLFSYLFKKKMTLFELTKVFGFDTCENIETCFAARVIQMNVFNRVCDTVKYTLQMFKQVFPDLEINKAVLEEKLHLSDILLKDVFKELLNNEQYNEEESEEEKIIYINENDGGSDEKQADEEINCCDVASKELSSKNVSNSNADNNELGDEEVSDNDVCNEELGDEEVSDNDASNEELSHEEVSDNGVSNEELSDQDVSDNDISNEELSDKDASDNDIRNEELSDEDVSDNDISNKESSDEDVSDREIVNEELSYEYSDQNLADKKLSDQYVTDDYINEKEQVNYDICHSKTSHCKPNMISKKKSYNEVLVDKACEFFTVSHFWFNYSSEVMDHNLASNILFKKLLLKSYLYLTFDLHSDLLIRYVYIPLNKDINKYVLSVLSCKISLSDLCTIFPNYKVEEYTDELKNISEYLHLNFSRDKFDRSLSKIKSVFLMKKYYDVASNAFQVKELLKLKGDFSALQCIMRPINEFEELKDVTSCENNEILFQALTPTVNEIFKSISSCMLFFTWISDNLKTPKEVKVFVEIMSTAAGETDYDVDRVKCFEACCLAFNDVIFNLNNKSGFEELLQTCQQIENKMKNDPNLIKKLIDTNNNLEWFINAQKSQGSVATKTIMEAKTANRNGCFVIGNHGNNNDDFIVTKLSDVVKFEIRNFTEKVHTPKTYTLEEVNDLQSRLMLLGGYIGGTSSLDQQKEKDYFIEVVEVIMRLGHAYMMLCDAGDVNYINWKKTFLCNIESDKENLLADLRIETEKIEKKLTEWNNILKSIRSVNPVINHFTVRQCLFLQKHLYLLSKDSKYSNKLPSQFYSLLKFFDHDVTSTNIKNAFSLSHSLLGRNQSAKDDWKKVKSQSNFEELTAVEIQNIVNLLQDEYDISETVAWAAILNVFPYREGKAILWCNKQSPDDDQIIEFELDARKRYEQLLNLNICDEVFSGNGNIIENETYISLEELGCFFKEYIDITKFQQIKRIIPKYINEDKPSLFILPRDEILYALLDIYIYDSGSFPSSEEVLLCDNSVSIEEIELLILRAYHNKDGLYCLVIDDNLQYEVCEKAYNFLQEIMKLENMSPIIVFCSSESQNESYFVTALESYKLKIPSSIKKENICIKILDGLEKKLVDKKIGIHLNGSIYKALVVQSKKSGMGKSFCAEKCGDQLLTQLDSYYQRLPMVEKKASMVTIPVHGTTVNVNSIVEALLEFDEIPNLRFPRLYHFDINPMVKEGLDSFLFNLVILGSLKTSTGKQWRMNDSDTCIIEITIDHTEGHPNSDTKKSSEGVVINMLPFVTCISPSDVLKFLSDQTLYLTKGLWYDTKEYLKSSIQRVCQYLNIYDGKIVQPQNSQHRTVLSPSRRTITPIKKEVSRRYLSETYICQTLDNFVYNSSQPNMTLSDCLQILLKYCGVNDPCWSELRNFVHFFNSQLIDCENSVFTSAVCASDLRGFKHFVVKFLLEMSQDFSTHSLSYGTSVNNPFMVQLKRYWEHSLHPYLFFNQDHATMTFFGFNIDYRGNLFDPETGYIIKENIMSPELYTDINRQMAGCLNTNYNDLRRKKKLELICQVLGVPTFDPDPTYELTVDNLKKILAIHMRLRCIIPVIMMGETGCGKTKLIKFMSALRAGSPNIRNMLLVKVHGGVTHQDILTRIEQAKGLAKKNFDNYMINTILFFDEANTSDAIGLIKEIMVDKRADGKPLGLAECGLEIIAACNPYRKHTGTMIEKLESAGLGYHVKSPYEKIGDIPLRQLVYRVHPLPKSMVPLIWDFGQLNPETEKTYAKQIIKRYIKQKALPDEPMFFKLIINVLAESQVYMRKKEDECHFVSLRDVERVLMATSWFYRKINILLRNMDSNMSDMSEFEKMCLSLVYALHVCYIAKLEDRDSYRKNISKYFEASSFACDANRIKEEVYRLQKSFLKGIDLEENIAQNEALCENVFMMVICIELRIPLFVVGKPGSSKSLAKSIVQDSMQGKMSKSVLFKEFKQIFMLSYQCSPLSTAERIISTFRQCSRFQVEKDLDTFASVVVLDEVGLAEDSPRMPLKALHSLLEDGTDGSEDLTADGSEFKDKRVAFIGISNWSLDPAKMNRGIMLYRGQPNVDELVLTARDICSGDKVICGKIAMLFEPLTKGYFKVYEEQNECKVLINCKKEEFFGLRDFYSLIKLVFCYARKLKDSPSISDIKYAVQRNFSGLQEVNTWKIFKSFLPQNLSKAERTFDVLSMIKDSIADQCPCYVVRGENAKRHCLSSRYLLLMTEDFSALPIIDNLYEKEKYKSCIIFGSSFPKDQEFTQVCRDINRIKICMETGTKIILLNMENLYESLYDALNQYYVSLGGENYVDLGIGTHRVKCRVHEGFRLIVIADRANVYNTFPIPLINRLEKHFLTLSNGMPPDKLKVVEKLKEWATHFSCVKSTTHEFRPSDSFIGYTEDTCASIVLKLSQIYNDSVEIFEEGCKLLLKLATPDSLSRVMKSPLKYQFGYIQKIFYEQFHYSLISFLYAELGNEESKFMQVTTFSKLLSPIQKESLTEELFGFKVEMASLMQFETERSFREFIRVLFNSADSNERTLIIIQVNNAQERKKLIACAQYICKEMREQFKVKKISILFILQLNYKSNCLNLLSSLSFWDCSHIDELCCSNMPSFIKHTGKSLYDIFCNVDGEEKSKLIGLIIGSIQMTTRQISERKKLSVDEVSERINKITALLKSQPQDMEYLFVTTIMELIQSNLKKEENNILPDYINNWVQYEALEQKYIKNYGTFQQALCYYVEDRIVPILSSIISNIDSFGNLSILFKQSSYRDLWLNIFSKTSCSSIQVYNESEASFQCKFPFSNRLCHEIELVIKNVIQPDNNFNKHDYKLIYDTLSSLPMASLTLGLSKSNVDDYIYDLVRLLFPYQTERSYEVLAFGLVFFGKNVITARSKFSSSLKTISDLDKSIYDITAIHIVLNTRVTKERIENMALILRNHPEISDVISLNSPIDIDIHILEKLVSIVNCLEISPFSMNKIKHLHFLIQSILDIKFEGCGSLTIKKISEIRVQWCKLRICERFSEFVFHPSSCFCSHQTSLLLLFKKSLDTLDDDMLTKDSWATVESFLKEDAINFCSDFNDNLIYKDLNECITCISDGKDIEVLLPCCKRNFTSCIHRILFKTNKCPSCNKVFEKEVIFKESLQQRHIFFEREEFKKRCNSFYAEVVTEFYFARRNFNLIESDVSKKILEFVFSAPATSNLLSDISNVDSTSIICSYLLQQLIQRSYKDVESYLQEHIQRLFDNENKSQLLSAATFFVYCFEDKLQLEHSVLKKTSIINAPFLDAVSEGLHDIYDLEEKFTLDSSNTNPKFLESIASARLFLGYSADILYSWFAKENKDAQLKKNFNSFFATLGKFLIKYKNTSMHIYVLKQIVRKNGVESLKKILMEVDADWLVFEEKENDIESYDKLLIYGENYKNLYNRLVSKILEDDQSGLSQLETDIEKTNSQTMLWLAVPKAVQNLRKFHDNIISRVQHRSQIQICQSLLNNFKSYEQFSDILYHFWVVVNSGRPVVQLFSLLVMEPWKVKNWFFPAMPSDAFAEVFDLNKTDKSSSFAFYTCPQGHPYAITECGRPWVTEKCPTCFLPIGGRSHRPVDGNQAVTSRNDSTKPGHCLGLSSERSAFSIPQRGLTPASATLQTLLINLSLFVSTLLGNEKEISELVYPRVSTLQLKTFFLKHLEKDFNLLSNIIAKSDDETNTVLHLLFKYLLDCDLQDQLFELRDKASRNQFENTFHQAVVQPFFCTLNDQLESYNKCLLTDQCITNSPLMRHIYEIDDRDNNEDSSVTLKNPQLWFYRQSVSIEGLKDFVQLKVNAGAAKDIPILLMILEQESILNAIKDLSSILELQMFLQHEFNYKLDKQTAVDKNVKQFLNEFPNENQGLLQKLFKCFIKAWNESRIHFTARQMKLDHNLHSIKLDLNSKLAYFISSSSDHGLCAAMLIDFLAFKQNELLLECQSINSIHVFQQVHISKLKKSDIISYERERDLLPLVYKHCEYSLDVVGSPKIEYNLDAIQKHLFEKVIFGKSIINIEIIQFLFRDGLKSLNFPLLRNNVKQTDVPYSEQQSILEEFNNITDISKALRAVETAIGILAYTGGDPNMFYRKYLIDILRMDEYEYLSNGKMQNFIRLTHLHSVWLMLTRERACRIYTSKQQVPFQINEFFMVEDLDDQVMEKQKKKFRHVDTIELLSLVTEYIVLELPLRKELDSTMILTEAFQIYGYGSSAVDQIIEEFQLKHIYMFWKMVASFV</sequence>
<feature type="compositionally biased region" description="Polar residues" evidence="7">
    <location>
        <begin position="403"/>
        <end position="414"/>
    </location>
</feature>
<evidence type="ECO:0000256" key="5">
    <source>
        <dbReference type="ARBA" id="ARBA00022833"/>
    </source>
</evidence>
<feature type="compositionally biased region" description="Acidic residues" evidence="7">
    <location>
        <begin position="1409"/>
        <end position="1424"/>
    </location>
</feature>
<feature type="region of interest" description="Disordered" evidence="7">
    <location>
        <begin position="1351"/>
        <end position="1464"/>
    </location>
</feature>
<feature type="compositionally biased region" description="Low complexity" evidence="7">
    <location>
        <begin position="469"/>
        <end position="478"/>
    </location>
</feature>
<organism evidence="9 10">
    <name type="scientific">Hydra vulgaris</name>
    <name type="common">Hydra</name>
    <name type="synonym">Hydra attenuata</name>
    <dbReference type="NCBI Taxonomy" id="6087"/>
    <lineage>
        <taxon>Eukaryota</taxon>
        <taxon>Metazoa</taxon>
        <taxon>Cnidaria</taxon>
        <taxon>Hydrozoa</taxon>
        <taxon>Hydroidolina</taxon>
        <taxon>Anthoathecata</taxon>
        <taxon>Aplanulata</taxon>
        <taxon>Hydridae</taxon>
        <taxon>Hydra</taxon>
    </lineage>
</organism>
<dbReference type="GeneID" id="136071981"/>
<evidence type="ECO:0000256" key="7">
    <source>
        <dbReference type="SAM" id="MobiDB-lite"/>
    </source>
</evidence>
<keyword evidence="5" id="KW-0862">Zinc</keyword>
<feature type="region of interest" description="Disordered" evidence="7">
    <location>
        <begin position="293"/>
        <end position="328"/>
    </location>
</feature>
<feature type="region of interest" description="Disordered" evidence="7">
    <location>
        <begin position="136"/>
        <end position="170"/>
    </location>
</feature>
<accession>A0ABM4DK65</accession>
<dbReference type="InterPro" id="IPR031248">
    <property type="entry name" value="RNF213"/>
</dbReference>
<feature type="compositionally biased region" description="Acidic residues" evidence="7">
    <location>
        <begin position="1364"/>
        <end position="1392"/>
    </location>
</feature>
<comment type="subcellular location">
    <subcellularLocation>
        <location evidence="1">Cytoplasm</location>
    </subcellularLocation>
</comment>
<keyword evidence="9" id="KW-1185">Reference proteome</keyword>
<gene>
    <name evidence="10" type="primary">LOC136071981</name>
</gene>
<feature type="compositionally biased region" description="Low complexity" evidence="7">
    <location>
        <begin position="300"/>
        <end position="312"/>
    </location>
</feature>
<evidence type="ECO:0000313" key="10">
    <source>
        <dbReference type="RefSeq" id="XP_065674931.1"/>
    </source>
</evidence>
<keyword evidence="3" id="KW-0479">Metal-binding</keyword>
<dbReference type="InterPro" id="IPR027417">
    <property type="entry name" value="P-loop_NTPase"/>
</dbReference>
<protein>
    <submittedName>
        <fullName evidence="10">E3 ubiquitin-protein ligase rnf213-alpha-like isoform X1</fullName>
    </submittedName>
</protein>
<dbReference type="RefSeq" id="XP_065674931.1">
    <property type="nucleotide sequence ID" value="XM_065818859.1"/>
</dbReference>
<keyword evidence="4" id="KW-0863">Zinc-finger</keyword>
<evidence type="ECO:0000256" key="1">
    <source>
        <dbReference type="ARBA" id="ARBA00004496"/>
    </source>
</evidence>
<evidence type="ECO:0000256" key="2">
    <source>
        <dbReference type="ARBA" id="ARBA00022490"/>
    </source>
</evidence>
<name>A0ABM4DK65_HYDVU</name>
<dbReference type="SUPFAM" id="SSF52540">
    <property type="entry name" value="P-loop containing nucleoside triphosphate hydrolases"/>
    <property type="match status" value="2"/>
</dbReference>
<feature type="compositionally biased region" description="Low complexity" evidence="7">
    <location>
        <begin position="144"/>
        <end position="156"/>
    </location>
</feature>
<feature type="region of interest" description="Disordered" evidence="7">
    <location>
        <begin position="81"/>
        <end position="116"/>
    </location>
</feature>
<feature type="compositionally biased region" description="Basic and acidic residues" evidence="7">
    <location>
        <begin position="1425"/>
        <end position="1439"/>
    </location>
</feature>
<feature type="domain" description="RZ-type" evidence="8">
    <location>
        <begin position="4753"/>
        <end position="4828"/>
    </location>
</feature>
<reference evidence="10" key="1">
    <citation type="submission" date="2025-08" db="UniProtKB">
        <authorList>
            <consortium name="RefSeq"/>
        </authorList>
    </citation>
    <scope>IDENTIFICATION</scope>
</reference>
<feature type="region of interest" description="Disordered" evidence="7">
    <location>
        <begin position="187"/>
        <end position="208"/>
    </location>
</feature>
<evidence type="ECO:0000256" key="3">
    <source>
        <dbReference type="ARBA" id="ARBA00022723"/>
    </source>
</evidence>
<dbReference type="InterPro" id="IPR046439">
    <property type="entry name" value="ZF_RZ_dom"/>
</dbReference>
<keyword evidence="6" id="KW-0391">Immunity</keyword>
<proteinExistence type="predicted"/>